<dbReference type="InterPro" id="IPR055123">
    <property type="entry name" value="SpnB-like_Rossmann"/>
</dbReference>
<dbReference type="SUPFAM" id="SSF51735">
    <property type="entry name" value="NAD(P)-binding Rossmann-fold domains"/>
    <property type="match status" value="4"/>
</dbReference>
<organism evidence="13 14">
    <name type="scientific">Streptomyces yangpuensis</name>
    <dbReference type="NCBI Taxonomy" id="1648182"/>
    <lineage>
        <taxon>Bacteria</taxon>
        <taxon>Bacillati</taxon>
        <taxon>Actinomycetota</taxon>
        <taxon>Actinomycetes</taxon>
        <taxon>Kitasatosporales</taxon>
        <taxon>Streptomycetaceae</taxon>
        <taxon>Streptomyces</taxon>
    </lineage>
</organism>
<keyword evidence="5" id="KW-0808">Transferase</keyword>
<dbReference type="Gene3D" id="1.10.1200.10">
    <property type="entry name" value="ACP-like"/>
    <property type="match status" value="2"/>
</dbReference>
<dbReference type="PROSITE" id="PS52019">
    <property type="entry name" value="PKS_MFAS_DH"/>
    <property type="match status" value="2"/>
</dbReference>
<protein>
    <submittedName>
        <fullName evidence="13">SDR family NAD(P)-dependent oxidoreductase</fullName>
    </submittedName>
</protein>
<dbReference type="SMART" id="SM00822">
    <property type="entry name" value="PKS_KR"/>
    <property type="match status" value="2"/>
</dbReference>
<dbReference type="InterPro" id="IPR015083">
    <property type="entry name" value="NorB/c/GfsB-D-like_docking"/>
</dbReference>
<dbReference type="InterPro" id="IPR049551">
    <property type="entry name" value="PKS_DH_C"/>
</dbReference>
<dbReference type="InterPro" id="IPR018201">
    <property type="entry name" value="Ketoacyl_synth_AS"/>
</dbReference>
<dbReference type="SMART" id="SM00823">
    <property type="entry name" value="PKS_PP"/>
    <property type="match status" value="2"/>
</dbReference>
<feature type="domain" description="Carrier" evidence="10">
    <location>
        <begin position="1697"/>
        <end position="1772"/>
    </location>
</feature>
<evidence type="ECO:0000313" key="13">
    <source>
        <dbReference type="EMBL" id="UUY52497.1"/>
    </source>
</evidence>
<dbReference type="Pfam" id="PF00698">
    <property type="entry name" value="Acyl_transf_1"/>
    <property type="match status" value="2"/>
</dbReference>
<evidence type="ECO:0000256" key="5">
    <source>
        <dbReference type="ARBA" id="ARBA00022679"/>
    </source>
</evidence>
<evidence type="ECO:0000256" key="4">
    <source>
        <dbReference type="ARBA" id="ARBA00022553"/>
    </source>
</evidence>
<feature type="domain" description="Carrier" evidence="10">
    <location>
        <begin position="3418"/>
        <end position="3493"/>
    </location>
</feature>
<dbReference type="PANTHER" id="PTHR43775:SF51">
    <property type="entry name" value="INACTIVE PHENOLPHTHIOCEROL SYNTHESIS POLYKETIDE SYNTHASE TYPE I PKS1-RELATED"/>
    <property type="match status" value="1"/>
</dbReference>
<evidence type="ECO:0000256" key="2">
    <source>
        <dbReference type="ARBA" id="ARBA00004792"/>
    </source>
</evidence>
<dbReference type="Pfam" id="PF00975">
    <property type="entry name" value="Thioesterase"/>
    <property type="match status" value="1"/>
</dbReference>
<feature type="region of interest" description="C-terminal hotdog fold" evidence="9">
    <location>
        <begin position="2806"/>
        <end position="2947"/>
    </location>
</feature>
<dbReference type="InterPro" id="IPR016035">
    <property type="entry name" value="Acyl_Trfase/lysoPLipase"/>
</dbReference>
<dbReference type="InterPro" id="IPR032821">
    <property type="entry name" value="PKS_assoc"/>
</dbReference>
<dbReference type="SMART" id="SM00827">
    <property type="entry name" value="PKS_AT"/>
    <property type="match status" value="2"/>
</dbReference>
<keyword evidence="6" id="KW-0045">Antibiotic biosynthesis</keyword>
<dbReference type="Gene3D" id="3.40.366.10">
    <property type="entry name" value="Malonyl-Coenzyme A Acyl Carrier Protein, domain 2"/>
    <property type="match status" value="2"/>
</dbReference>
<dbReference type="InterPro" id="IPR001227">
    <property type="entry name" value="Ac_transferase_dom_sf"/>
</dbReference>
<feature type="domain" description="PKS/mFAS DH" evidence="12">
    <location>
        <begin position="2672"/>
        <end position="2947"/>
    </location>
</feature>
<dbReference type="Gene3D" id="3.30.70.3290">
    <property type="match status" value="2"/>
</dbReference>
<evidence type="ECO:0000313" key="14">
    <source>
        <dbReference type="Proteomes" id="UP001057738"/>
    </source>
</evidence>
<dbReference type="Pfam" id="PF16197">
    <property type="entry name" value="KAsynt_C_assoc"/>
    <property type="match status" value="2"/>
</dbReference>
<name>A0ABY5Q7S2_9ACTN</name>
<dbReference type="Pfam" id="PF08990">
    <property type="entry name" value="Docking"/>
    <property type="match status" value="1"/>
</dbReference>
<dbReference type="SUPFAM" id="SSF55048">
    <property type="entry name" value="Probable ACP-binding domain of malonyl-CoA ACP transacylase"/>
    <property type="match status" value="2"/>
</dbReference>
<dbReference type="InterPro" id="IPR042104">
    <property type="entry name" value="PKS_dehydratase_sf"/>
</dbReference>
<evidence type="ECO:0000259" key="11">
    <source>
        <dbReference type="PROSITE" id="PS52004"/>
    </source>
</evidence>
<dbReference type="InterPro" id="IPR014031">
    <property type="entry name" value="Ketoacyl_synth_C"/>
</dbReference>
<dbReference type="InterPro" id="IPR001031">
    <property type="entry name" value="Thioesterase"/>
</dbReference>
<dbReference type="Pfam" id="PF21089">
    <property type="entry name" value="PKS_DH_N"/>
    <property type="match status" value="2"/>
</dbReference>
<dbReference type="EMBL" id="CP102515">
    <property type="protein sequence ID" value="UUY52497.1"/>
    <property type="molecule type" value="Genomic_DNA"/>
</dbReference>
<feature type="active site" description="Proton acceptor; for dehydratase activity" evidence="9">
    <location>
        <position position="2704"/>
    </location>
</feature>
<evidence type="ECO:0000256" key="8">
    <source>
        <dbReference type="ARBA" id="ARBA00023315"/>
    </source>
</evidence>
<dbReference type="InterPro" id="IPR020806">
    <property type="entry name" value="PKS_PP-bd"/>
</dbReference>
<feature type="active site" description="Proton donor; for dehydratase activity" evidence="9">
    <location>
        <position position="2867"/>
    </location>
</feature>
<dbReference type="Pfam" id="PF22953">
    <property type="entry name" value="SpnB_Rossmann"/>
    <property type="match status" value="2"/>
</dbReference>
<dbReference type="Gene3D" id="3.40.50.1820">
    <property type="entry name" value="alpha/beta hydrolase"/>
    <property type="match status" value="1"/>
</dbReference>
<dbReference type="Pfam" id="PF02801">
    <property type="entry name" value="Ketoacyl-synt_C"/>
    <property type="match status" value="2"/>
</dbReference>
<dbReference type="SMART" id="SM00824">
    <property type="entry name" value="PKS_TE"/>
    <property type="match status" value="1"/>
</dbReference>
<proteinExistence type="predicted"/>
<dbReference type="SUPFAM" id="SSF52151">
    <property type="entry name" value="FabD/lysophospholipase-like"/>
    <property type="match status" value="2"/>
</dbReference>
<dbReference type="InterPro" id="IPR020841">
    <property type="entry name" value="PKS_Beta-ketoAc_synthase_dom"/>
</dbReference>
<dbReference type="PROSITE" id="PS50075">
    <property type="entry name" value="CARRIER"/>
    <property type="match status" value="2"/>
</dbReference>
<feature type="region of interest" description="C-terminal hotdog fold" evidence="9">
    <location>
        <begin position="1053"/>
        <end position="1191"/>
    </location>
</feature>
<dbReference type="InterPro" id="IPR036291">
    <property type="entry name" value="NAD(P)-bd_dom_sf"/>
</dbReference>
<dbReference type="Pfam" id="PF00550">
    <property type="entry name" value="PP-binding"/>
    <property type="match status" value="2"/>
</dbReference>
<dbReference type="InterPro" id="IPR029058">
    <property type="entry name" value="AB_hydrolase_fold"/>
</dbReference>
<evidence type="ECO:0000259" key="10">
    <source>
        <dbReference type="PROSITE" id="PS50075"/>
    </source>
</evidence>
<dbReference type="InterPro" id="IPR049552">
    <property type="entry name" value="PKS_DH_N"/>
</dbReference>
<dbReference type="Gene3D" id="3.40.50.720">
    <property type="entry name" value="NAD(P)-binding Rossmann-like Domain"/>
    <property type="match status" value="2"/>
</dbReference>
<dbReference type="Pfam" id="PF14765">
    <property type="entry name" value="PS-DH"/>
    <property type="match status" value="2"/>
</dbReference>
<evidence type="ECO:0000259" key="12">
    <source>
        <dbReference type="PROSITE" id="PS52019"/>
    </source>
</evidence>
<feature type="domain" description="Ketosynthase family 3 (KS3)" evidence="11">
    <location>
        <begin position="34"/>
        <end position="446"/>
    </location>
</feature>
<dbReference type="PROSITE" id="PS00012">
    <property type="entry name" value="PHOSPHOPANTETHEINE"/>
    <property type="match status" value="2"/>
</dbReference>
<dbReference type="SMART" id="SM01294">
    <property type="entry name" value="PKS_PP_betabranch"/>
    <property type="match status" value="1"/>
</dbReference>
<dbReference type="SUPFAM" id="SSF53474">
    <property type="entry name" value="alpha/beta-Hydrolases"/>
    <property type="match status" value="1"/>
</dbReference>
<dbReference type="SMART" id="SM00826">
    <property type="entry name" value="PKS_DH"/>
    <property type="match status" value="2"/>
</dbReference>
<dbReference type="InterPro" id="IPR006162">
    <property type="entry name" value="Ppantetheine_attach_site"/>
</dbReference>
<reference evidence="13" key="1">
    <citation type="submission" date="2022-08" db="EMBL/GenBank/DDBJ databases">
        <authorList>
            <person name="Tian L."/>
        </authorList>
    </citation>
    <scope>NUCLEOTIDE SEQUENCE</scope>
    <source>
        <strain evidence="13">CM253</strain>
        <plasmid evidence="13">unnamed1</plasmid>
    </source>
</reference>
<dbReference type="Pfam" id="PF00109">
    <property type="entry name" value="ketoacyl-synt"/>
    <property type="match status" value="2"/>
</dbReference>
<keyword evidence="7" id="KW-0511">Multifunctional enzyme</keyword>
<feature type="domain" description="Ketosynthase family 3 (KS3)" evidence="11">
    <location>
        <begin position="1791"/>
        <end position="2207"/>
    </location>
</feature>
<dbReference type="Proteomes" id="UP001057738">
    <property type="component" value="Plasmid unnamed1"/>
</dbReference>
<dbReference type="CDD" id="cd00833">
    <property type="entry name" value="PKS"/>
    <property type="match status" value="2"/>
</dbReference>
<feature type="active site" description="Proton donor; for dehydratase activity" evidence="9">
    <location>
        <position position="1114"/>
    </location>
</feature>
<dbReference type="InterPro" id="IPR049900">
    <property type="entry name" value="PKS_mFAS_DH"/>
</dbReference>
<dbReference type="SUPFAM" id="SSF53901">
    <property type="entry name" value="Thiolase-like"/>
    <property type="match status" value="2"/>
</dbReference>
<dbReference type="InterPro" id="IPR009081">
    <property type="entry name" value="PP-bd_ACP"/>
</dbReference>
<dbReference type="SMART" id="SM00825">
    <property type="entry name" value="PKS_KS"/>
    <property type="match status" value="2"/>
</dbReference>
<comment type="cofactor">
    <cofactor evidence="1">
        <name>pantetheine 4'-phosphate</name>
        <dbReference type="ChEBI" id="CHEBI:47942"/>
    </cofactor>
</comment>
<dbReference type="InterPro" id="IPR050091">
    <property type="entry name" value="PKS_NRPS_Biosynth_Enz"/>
</dbReference>
<sequence>MAGNDEKLIQALRTSLKETENLRAQNRKLSGALREPIAIVGMACRYPGGVETPEDLWRLCADGVDAVSEFPANRGWDTARLYDPEGIRPRTTYAKEGGFLHHAGDFDPAFFGISPNEALAMDPQQRLLLETSWEAIERAGIDPASLKGSATGVFAGMMYHDYSANANTGSIASGRVSYVLGLEGPSVTVDTACSSSLVALNSAISALRSGECSLALAGGVAVMATPEAFIEFSRQRGLSTDGRCRSFAAAAAGTAWGEGVGMLVVERLSDARRNGHPVLAVIRGIALNQDGASNGLTAPNGPAQQRVIRQALAGARLSAADVDLVEGHGTGTTLGDPIEAQALLATYGQDRPEGRPLWLGSIKSNMGHTQAAAGVSGIIKMVEAIRHGVMPKTLHVDEPTPKVDWEAGAVQLLTETRPWPETGRPRRAGVSSFGISGTNAHVIIEQAPEEEPAQEEPTATRPLPLPAVPLLLSAKSPEALRDQAARLRDHLAAQPGAALADIGHSLVVSRGLMEHRAVVTAADPASALAGLGALAAGESAPGVVSGAAQGGGKTAFLFTGQGAQRLGMGGELYEAFPVFAAAFDGVTEALGLPLREVVWGEDAERLSRTEFTQPALFAVEVALFRLVESWGVRPDFVAGHSIGEIAAAHVAGVLSLSDAAKLVVARGRLMQALPEGGAMVAVQATEDEVLPHLTDTVSIAAVNGPNSVVVSGDETRVLEIKALFEERGRKASRLKVSHAFHSPLMDPMLDEFRAVGAQLTYAEPQIPVVSTLTGASAGTGDLTTAEYWVRHVREAVRFSDAVAVLEDKGVTTFVEIGPDAVLTAMGQATAEDAAFIPVLRHDRAETGALLAGVSQLHVRGTAVDWAAYYSGTGARRVDLPTYAFQRETFWYGTLDYLSESWVADDLGANPATLGVRPVDHPLLGAAVTLPEDGGVILTGRLSLATHPWVADHDVLGTVLLPGTGFVELAVRAGDEVGCDLVEELTLQAPLVLTDDEPLTLQLVVGRPEEEGRRSIRIYSRAESGETWTLHADGSLAVGAPAPADLAQWPPADATPVDVTDAYAALLARGYHYGPVFQGLTAAWQRGEEVFAEVALPEQAHEDAARFGLHPALLDASMHAALLQGEDEEGDTLLPFSWNGVTLHSTGASTLRMRMAPAGRDSVSLTVADATGAAVLSVAALVSRAVSSEQLENSGTGRDALHRLEWITQPGGRDGAGTLPEDGRWAVVGTGPVPVPESAVTRYDGLGALAAAVTAGTAPLPEAVLAALDPTSGSDVPSAVREVAGQALELVQEWLAEDVFADARLVVVTRDAVAVAEGDTVDLGQAPVWGLVRAAQAENPGRFALLDTAARDAGGDGCSAADAAACGAVAAALTAGETELALRAGEVRLPRLTPALPSPVDDVNSTGGGVPALDPEGTVLITGGTGGLGSLVARHLVTEHGSRHLLLVSRRGADAPGAAELAATLTGLGAQVTVAACDTSDREAVAALLASVPAAHPLTAVVHASGVADNGLVSALTPESLDGVLRPKADAAWHLHELTRDQDLAAFLLFSSAGGLLLAAGQSGYATANVFLDALAARRRSAGLPATSLAYGLWGVDAGLGAGLGDADLQRMKRQGFPALTAEEGLAAFDAAIGAAEATLVPVKLDTAALRTRGAGLPAMLRGLVRVPVRGVARAGAAEPASALGQRLAGLGTQERAEALLDLVRNHVAAVLGHTSSAAVEPQRAFQELGFDSLSAVELRNALNTATGLRLPATLVFDYPTAQAVADHLGEQFTGTGTTGAAAVRGVAPADGEPIAVVAMSCRYPGGVTSPEGLWQLLADGVDAVSGFPADRGWDEDIYDPEPGLPGKTYAKEGGFLYDAAGFDAEFFGIGPNEALAMDPQQRLLLETSWEVLERAGIDPATLKGTSTGVFAGLMYHDYGQGHGGGSSTGGSLVSGRVAYTLGLEGPALTVDTACSSSLVALHLAAQSLRSGESTLALAGGAAVMATPEMLIEFSRQRGLAPDGRCKAFASAADGTGWGEGVGMLLLERLSDARRNGHPVLAVVKGSAINQDGASNGFFAPNGPSQQRVIRQALANAGLEPSDVDLVEGHGTGTTLGDPIEAQALLATYGQDRPEGRPLWLGSIKSNMGHTQAAAGVSGVIKIVEAIRHGLMPKTLHVDEPSSNVEWSEGQVRLLAEARDWPETGRPRRAGVSSFGLSGTNAHVIIEQAPEERPVQAPQDQSEPRALPLLPLVVSAQSAEALRGQAERLRDHLSAHPEARPLDVGHSLIVSRTAMDHRLAVVGADRDELLGALDAFLEGRPTSAVVEGSTRAKGRTAFLFTGQGAQRLGMGRELYEAFPVFAAAFDGVTEALGLPLRQVMWGEDAERLSRTEFTQPALFAVEVALFRLVESWGVRPDFVAGHSIGEIAAAHVAGVLSLEDAAKLVVARGRLMQALPEGGAMVAVQATEDEVLPHLSSTVSIAAVNGPNAVVVSGEETRVLEIKALFEEQGRKTSRLKVSHAFHSPLMDPMLDDFRAVAGSLEYTEPQIPVVSTLTGELASSLTDPEYWVRHVREAVRFADAVRTLEAEGVTRFVELGPDGVLTAMAQQSVQSETTVLVPVLRRDRAEAPTLLTAVARLHTHGTTVDWAAYYSGTDARRVDLPTYAFQHERFWLKTLAPAGGDAASLGQAGAGHPLLGAALTLPEDGGVILTGRLSLATHPWVADHDVLGTVLLPGTGFVELAVRAGDEVGCDLVEELTIQAPLVLTDDEAVALQVHVGEPEDNGRRSVRIHSRAEGSDAWILHAEGSLASGTVRPEADLAQWPPQGATPVDVEGAYEALLARGYGYGPVFQGVRAAWQRGEEVFAEVVLPEEAHGEAGRFGLHPALLDAAMHAMGFAGGSDADGEGPTVLPFSWAGISLHSVGAHAVRVRIAPSGPRAVSLELADAVGSPVITVESLTLREVSPEQLGAGSGRGHESLFRIELSPLPGTVPPAPAADRIAMVSADGLAALGDAVESGVRALPEAVVVTLDPGTGAVPEAVRRTTHAALGLVQEWLADERFSESRLVLVTSGALAVGDDVGVDLGQVPVWGLVRAAQAENPGRIQLIDTDGLAESTATLPVAVASEEPEVLMRRGEVGAARLVRASAPAEVGESPWDPHGTVLITGGTGGLGGLVARHLVAAHGVRHLLLVSRRGAEAVGAAELEAALTGLGATVTVAACDTSDREALAALLASVPTAHPLTAVVHGAGVADNGLIGTLSPERIDAVLKAKADSAWYLHELTRDLGLKAFVLFSSAGGLVLAAGQAGYAAANVFLDGLAEYRRAQGLAATSTAFGLWDVDTGLSQWLSKADLLRMKRQGLPALSEAEGLELFDAAVAGDPGALVPLRVDPAALRTRADTAPALLRGLVPAVRRRTAVAVGTDSGSLRQRLAGLSAEAAGQELLTLILGLAATALGHNDGASIDPERGFLESGFDSLTSMELRSALNAATGLRLSPMVVLDNKNPAELARHVQEALAAEWGGAPGPEQASRAVGGTAGDGREADSLPALFRTAVMSDKVIKGFDLLRAAAALRDRFDSSADLPALPAAVPLADGPGRPRLIGITTPMTTGGALQHARIAAAFRGVRPMASIPVPGFGKGEFLPNSIDALVDVLAESVARAACGEPFVLVGYSSGGTLAHATASRLEKHRGIKPLGVALLDTYQIDTDNTGQARVMEQMSVGLVAKDSEYGLFDSTGLTAMSSYFDLMPQFRLDTVEAPVLLIGCERSFIPESADTTQTGDEWRVKAWDDRQTFRTVDANHFTIIEEDAEHTARIMEEWLAGLR</sequence>
<evidence type="ECO:0000256" key="3">
    <source>
        <dbReference type="ARBA" id="ARBA00022450"/>
    </source>
</evidence>
<evidence type="ECO:0000256" key="1">
    <source>
        <dbReference type="ARBA" id="ARBA00001957"/>
    </source>
</evidence>
<dbReference type="InterPro" id="IPR020807">
    <property type="entry name" value="PKS_DH"/>
</dbReference>
<keyword evidence="4" id="KW-0597">Phosphoprotein</keyword>
<dbReference type="Gene3D" id="3.10.129.110">
    <property type="entry name" value="Polyketide synthase dehydratase"/>
    <property type="match status" value="2"/>
</dbReference>
<dbReference type="Pfam" id="PF08659">
    <property type="entry name" value="KR"/>
    <property type="match status" value="2"/>
</dbReference>
<feature type="domain" description="PKS/mFAS DH" evidence="12">
    <location>
        <begin position="920"/>
        <end position="1191"/>
    </location>
</feature>
<dbReference type="PANTHER" id="PTHR43775">
    <property type="entry name" value="FATTY ACID SYNTHASE"/>
    <property type="match status" value="1"/>
</dbReference>
<dbReference type="InterPro" id="IPR057326">
    <property type="entry name" value="KR_dom"/>
</dbReference>
<dbReference type="PROSITE" id="PS00606">
    <property type="entry name" value="KS3_1"/>
    <property type="match status" value="2"/>
</dbReference>
<dbReference type="InterPro" id="IPR016036">
    <property type="entry name" value="Malonyl_transacylase_ACP-bd"/>
</dbReference>
<dbReference type="CDD" id="cd08956">
    <property type="entry name" value="KR_3_FAS_SDR_x"/>
    <property type="match status" value="2"/>
</dbReference>
<dbReference type="PROSITE" id="PS52004">
    <property type="entry name" value="KS3_2"/>
    <property type="match status" value="2"/>
</dbReference>
<dbReference type="InterPro" id="IPR014030">
    <property type="entry name" value="Ketoacyl_synth_N"/>
</dbReference>
<comment type="pathway">
    <text evidence="2">Antibiotic biosynthesis.</text>
</comment>
<keyword evidence="14" id="KW-1185">Reference proteome</keyword>
<dbReference type="InterPro" id="IPR014043">
    <property type="entry name" value="Acyl_transferase_dom"/>
</dbReference>
<keyword evidence="13" id="KW-0614">Plasmid</keyword>
<keyword evidence="3" id="KW-0596">Phosphopantetheine</keyword>
<feature type="region of interest" description="N-terminal hotdog fold" evidence="9">
    <location>
        <begin position="2672"/>
        <end position="2794"/>
    </location>
</feature>
<accession>A0ABY5Q7S2</accession>
<evidence type="ECO:0000256" key="9">
    <source>
        <dbReference type="PROSITE-ProRule" id="PRU01363"/>
    </source>
</evidence>
<geneLocation type="plasmid" evidence="13 14">
    <name>unnamed1</name>
</geneLocation>
<gene>
    <name evidence="13" type="ORF">NRK68_35150</name>
</gene>
<dbReference type="SUPFAM" id="SSF47336">
    <property type="entry name" value="ACP-like"/>
    <property type="match status" value="1"/>
</dbReference>
<dbReference type="Gene3D" id="3.40.47.10">
    <property type="match status" value="2"/>
</dbReference>
<keyword evidence="8" id="KW-0012">Acyltransferase</keyword>
<feature type="region of interest" description="N-terminal hotdog fold" evidence="9">
    <location>
        <begin position="920"/>
        <end position="1042"/>
    </location>
</feature>
<dbReference type="InterPro" id="IPR036736">
    <property type="entry name" value="ACP-like_sf"/>
</dbReference>
<evidence type="ECO:0000256" key="7">
    <source>
        <dbReference type="ARBA" id="ARBA00023268"/>
    </source>
</evidence>
<dbReference type="InterPro" id="IPR013968">
    <property type="entry name" value="PKS_KR"/>
</dbReference>
<dbReference type="InterPro" id="IPR016039">
    <property type="entry name" value="Thiolase-like"/>
</dbReference>
<dbReference type="InterPro" id="IPR020802">
    <property type="entry name" value="TesA-like"/>
</dbReference>
<evidence type="ECO:0000256" key="6">
    <source>
        <dbReference type="ARBA" id="ARBA00023194"/>
    </source>
</evidence>
<feature type="active site" description="Proton acceptor; for dehydratase activity" evidence="9">
    <location>
        <position position="952"/>
    </location>
</feature>